<keyword evidence="3" id="KW-0804">Transcription</keyword>
<dbReference type="PANTHER" id="PTHR42756">
    <property type="entry name" value="TRANSCRIPTIONAL REGULATOR, MARR"/>
    <property type="match status" value="1"/>
</dbReference>
<dbReference type="GO" id="GO:0003700">
    <property type="term" value="F:DNA-binding transcription factor activity"/>
    <property type="evidence" value="ECO:0007669"/>
    <property type="project" value="InterPro"/>
</dbReference>
<organism evidence="5 6">
    <name type="scientific">Faunimonas pinastri</name>
    <dbReference type="NCBI Taxonomy" id="1855383"/>
    <lineage>
        <taxon>Bacteria</taxon>
        <taxon>Pseudomonadati</taxon>
        <taxon>Pseudomonadota</taxon>
        <taxon>Alphaproteobacteria</taxon>
        <taxon>Hyphomicrobiales</taxon>
        <taxon>Afifellaceae</taxon>
        <taxon>Faunimonas</taxon>
    </lineage>
</organism>
<reference evidence="5 6" key="1">
    <citation type="submission" date="2016-10" db="EMBL/GenBank/DDBJ databases">
        <authorList>
            <person name="de Groot N.N."/>
        </authorList>
    </citation>
    <scope>NUCLEOTIDE SEQUENCE [LARGE SCALE GENOMIC DNA]</scope>
    <source>
        <strain evidence="5 6">A52C2</strain>
    </source>
</reference>
<dbReference type="SMART" id="SM00347">
    <property type="entry name" value="HTH_MARR"/>
    <property type="match status" value="1"/>
</dbReference>
<feature type="domain" description="HTH marR-type" evidence="4">
    <location>
        <begin position="2"/>
        <end position="134"/>
    </location>
</feature>
<dbReference type="InterPro" id="IPR000835">
    <property type="entry name" value="HTH_MarR-typ"/>
</dbReference>
<keyword evidence="6" id="KW-1185">Reference proteome</keyword>
<keyword evidence="2 5" id="KW-0238">DNA-binding</keyword>
<dbReference type="SUPFAM" id="SSF46785">
    <property type="entry name" value="Winged helix' DNA-binding domain"/>
    <property type="match status" value="1"/>
</dbReference>
<protein>
    <submittedName>
        <fullName evidence="5">DNA-binding transcriptional regulator, MarR family</fullName>
    </submittedName>
</protein>
<dbReference type="Pfam" id="PF12802">
    <property type="entry name" value="MarR_2"/>
    <property type="match status" value="1"/>
</dbReference>
<dbReference type="InterPro" id="IPR023187">
    <property type="entry name" value="Tscrpt_reg_MarR-type_CS"/>
</dbReference>
<evidence type="ECO:0000256" key="3">
    <source>
        <dbReference type="ARBA" id="ARBA00023163"/>
    </source>
</evidence>
<dbReference type="InterPro" id="IPR036388">
    <property type="entry name" value="WH-like_DNA-bd_sf"/>
</dbReference>
<proteinExistence type="predicted"/>
<dbReference type="RefSeq" id="WP_177176931.1">
    <property type="nucleotide sequence ID" value="NZ_FOFG01000018.1"/>
</dbReference>
<dbReference type="Gene3D" id="1.10.10.10">
    <property type="entry name" value="Winged helix-like DNA-binding domain superfamily/Winged helix DNA-binding domain"/>
    <property type="match status" value="1"/>
</dbReference>
<dbReference type="EMBL" id="FOFG01000018">
    <property type="protein sequence ID" value="SER42273.1"/>
    <property type="molecule type" value="Genomic_DNA"/>
</dbReference>
<gene>
    <name evidence="5" type="ORF">SAMN05216548_11833</name>
</gene>
<dbReference type="GO" id="GO:0003677">
    <property type="term" value="F:DNA binding"/>
    <property type="evidence" value="ECO:0007669"/>
    <property type="project" value="UniProtKB-KW"/>
</dbReference>
<keyword evidence="1" id="KW-0805">Transcription regulation</keyword>
<evidence type="ECO:0000259" key="4">
    <source>
        <dbReference type="PROSITE" id="PS50995"/>
    </source>
</evidence>
<dbReference type="PROSITE" id="PS01117">
    <property type="entry name" value="HTH_MARR_1"/>
    <property type="match status" value="1"/>
</dbReference>
<dbReference type="InterPro" id="IPR036390">
    <property type="entry name" value="WH_DNA-bd_sf"/>
</dbReference>
<dbReference type="PROSITE" id="PS50995">
    <property type="entry name" value="HTH_MARR_2"/>
    <property type="match status" value="1"/>
</dbReference>
<dbReference type="Proteomes" id="UP000199647">
    <property type="component" value="Unassembled WGS sequence"/>
</dbReference>
<evidence type="ECO:0000313" key="6">
    <source>
        <dbReference type="Proteomes" id="UP000199647"/>
    </source>
</evidence>
<name>A0A1H9P3U6_9HYPH</name>
<accession>A0A1H9P3U6</accession>
<sequence>MTETAISLLLRVAKSHRSKRASALASRALHPGQDSVLLLLDGQDGCTMGDVAVSLGVQPPTVTKLVGRLIAAGLVRRHGVAGDQRKAAVFLTESGRQEVDAIQKIWVAIAETALNGIPLDHQDALRDALTRMDCNLDGRTMPREYMPVQAPIMA</sequence>
<dbReference type="STRING" id="1855383.SAMN05216548_11833"/>
<dbReference type="PANTHER" id="PTHR42756:SF1">
    <property type="entry name" value="TRANSCRIPTIONAL REPRESSOR OF EMRAB OPERON"/>
    <property type="match status" value="1"/>
</dbReference>
<evidence type="ECO:0000256" key="1">
    <source>
        <dbReference type="ARBA" id="ARBA00023015"/>
    </source>
</evidence>
<dbReference type="AlphaFoldDB" id="A0A1H9P3U6"/>
<evidence type="ECO:0000256" key="2">
    <source>
        <dbReference type="ARBA" id="ARBA00023125"/>
    </source>
</evidence>
<evidence type="ECO:0000313" key="5">
    <source>
        <dbReference type="EMBL" id="SER42273.1"/>
    </source>
</evidence>